<evidence type="ECO:0000256" key="2">
    <source>
        <dbReference type="SAM" id="SignalP"/>
    </source>
</evidence>
<feature type="signal peptide" evidence="2">
    <location>
        <begin position="1"/>
        <end position="27"/>
    </location>
</feature>
<sequence length="656" mass="68086">MPTPSRPRAAHPRPVRAAVATALLVLAAGCGGAPSPGEADAGEPGPTAHTGREGDGWTVLHYSMADTDLEPFMVGDLNELGAVGSNDNLQVRELMDRSPDYGADPALDQGDWVGARVLDLGPAGTSELVEDLGDVDSADPATLADFVAEGIEAHRAGHYALVISDHGASWPGVGPDDGTGEVLDLADLTRGISEGLERAGVDKLDLLGFDACLMASYEVASAVAPLADRLVASQELEPGHGWDYGALRLLAEDPDATADQLGAALLDGFVAQAQAEGTADGITLGLVDLTRMDEVDAAMAAFSGALAERAVAVAPVVGRAGAETLGFARSPDEAEDSHMKDLGLLATTIGVEALDVSDEADALVRAIGDAVVSEVDGAATRGATGLSIYFPPTAELADGAYLDVASAEPWADFLTAYYDAGAQIPAEETAQFTDLADGPLVELEDGGVYVTAEYDELGQANLTDATISYAVVEPDGSLTYLGEESAAIDPDGAPVASGFYDLTTLEISDGIDTARAYVSLLVEEDADVVSLDVPMAYYAPGDVDGETYQDVLLSIEIDVDSGDIVAETYYAYDPATEGYGELNAEPDGLIVPEVYTLLNDGSERWTPTSDVGLYADLEALTYDLVPLESGTRLQLDLTVYDYGDNASTISGFTQVP</sequence>
<dbReference type="PANTHER" id="PTHR37835">
    <property type="entry name" value="ALPHA-CLOSTRIPAIN"/>
    <property type="match status" value="1"/>
</dbReference>
<organism evidence="3 4">
    <name type="scientific">Nocardioides kribbensis</name>
    <dbReference type="NCBI Taxonomy" id="305517"/>
    <lineage>
        <taxon>Bacteria</taxon>
        <taxon>Bacillati</taxon>
        <taxon>Actinomycetota</taxon>
        <taxon>Actinomycetes</taxon>
        <taxon>Propionibacteriales</taxon>
        <taxon>Nocardioidaceae</taxon>
        <taxon>Nocardioides</taxon>
    </lineage>
</organism>
<dbReference type="Proteomes" id="UP001482520">
    <property type="component" value="Unassembled WGS sequence"/>
</dbReference>
<feature type="region of interest" description="Disordered" evidence="1">
    <location>
        <begin position="33"/>
        <end position="54"/>
    </location>
</feature>
<gene>
    <name evidence="3" type="ORF">V6R90_12865</name>
</gene>
<reference evidence="3 4" key="1">
    <citation type="submission" date="2024-02" db="EMBL/GenBank/DDBJ databases">
        <title>Full genome sequence of Nocardioides kribbensis.</title>
        <authorList>
            <person name="Poletto B.L."/>
            <person name="Silva G."/>
            <person name="Galante D."/>
            <person name="Campos K.R."/>
            <person name="Santos M.B.N."/>
            <person name="Sacchi C.T."/>
        </authorList>
    </citation>
    <scope>NUCLEOTIDE SEQUENCE [LARGE SCALE GENOMIC DNA]</scope>
    <source>
        <strain evidence="3 4">O4R</strain>
    </source>
</reference>
<protein>
    <submittedName>
        <fullName evidence="3">Clostripain-related cysteine peptidase</fullName>
    </submittedName>
</protein>
<evidence type="ECO:0000313" key="4">
    <source>
        <dbReference type="Proteomes" id="UP001482520"/>
    </source>
</evidence>
<comment type="caution">
    <text evidence="3">The sequence shown here is derived from an EMBL/GenBank/DDBJ whole genome shotgun (WGS) entry which is preliminary data.</text>
</comment>
<dbReference type="PROSITE" id="PS51257">
    <property type="entry name" value="PROKAR_LIPOPROTEIN"/>
    <property type="match status" value="1"/>
</dbReference>
<dbReference type="InterPro" id="IPR005077">
    <property type="entry name" value="Peptidase_C11"/>
</dbReference>
<dbReference type="Pfam" id="PF03415">
    <property type="entry name" value="Peptidase_C11"/>
    <property type="match status" value="1"/>
</dbReference>
<evidence type="ECO:0000313" key="3">
    <source>
        <dbReference type="EMBL" id="MEQ7848169.1"/>
    </source>
</evidence>
<dbReference type="RefSeq" id="WP_349804910.1">
    <property type="nucleotide sequence ID" value="NZ_JBEGDP010000014.1"/>
</dbReference>
<dbReference type="EMBL" id="JBEGDP010000014">
    <property type="protein sequence ID" value="MEQ7848169.1"/>
    <property type="molecule type" value="Genomic_DNA"/>
</dbReference>
<evidence type="ECO:0000256" key="1">
    <source>
        <dbReference type="SAM" id="MobiDB-lite"/>
    </source>
</evidence>
<keyword evidence="4" id="KW-1185">Reference proteome</keyword>
<dbReference type="PANTHER" id="PTHR37835:SF1">
    <property type="entry name" value="ALPHA-CLOSTRIPAIN"/>
    <property type="match status" value="1"/>
</dbReference>
<keyword evidence="2" id="KW-0732">Signal</keyword>
<name>A0ABV1P090_9ACTN</name>
<dbReference type="Gene3D" id="3.40.50.11970">
    <property type="match status" value="1"/>
</dbReference>
<proteinExistence type="predicted"/>
<accession>A0ABV1P090</accession>
<feature type="chain" id="PRO_5045217013" evidence="2">
    <location>
        <begin position="28"/>
        <end position="656"/>
    </location>
</feature>